<dbReference type="EMBL" id="CACVBM020000288">
    <property type="protein sequence ID" value="CAA7017061.1"/>
    <property type="molecule type" value="Genomic_DNA"/>
</dbReference>
<accession>A0A6D2HV16</accession>
<protein>
    <recommendedName>
        <fullName evidence="1">NYN domain-containing protein</fullName>
    </recommendedName>
</protein>
<evidence type="ECO:0000259" key="1">
    <source>
        <dbReference type="Pfam" id="PF01936"/>
    </source>
</evidence>
<dbReference type="OrthoDB" id="613081at2759"/>
<keyword evidence="3" id="KW-1185">Reference proteome</keyword>
<dbReference type="InterPro" id="IPR024768">
    <property type="entry name" value="Marf1"/>
</dbReference>
<dbReference type="GO" id="GO:0005777">
    <property type="term" value="C:peroxisome"/>
    <property type="evidence" value="ECO:0007669"/>
    <property type="project" value="InterPro"/>
</dbReference>
<name>A0A6D2HV16_9BRAS</name>
<feature type="domain" description="NYN" evidence="1">
    <location>
        <begin position="169"/>
        <end position="284"/>
    </location>
</feature>
<proteinExistence type="predicted"/>
<reference evidence="2" key="1">
    <citation type="submission" date="2020-01" db="EMBL/GenBank/DDBJ databases">
        <authorList>
            <person name="Mishra B."/>
        </authorList>
    </citation>
    <scope>NUCLEOTIDE SEQUENCE [LARGE SCALE GENOMIC DNA]</scope>
</reference>
<organism evidence="2 3">
    <name type="scientific">Microthlaspi erraticum</name>
    <dbReference type="NCBI Taxonomy" id="1685480"/>
    <lineage>
        <taxon>Eukaryota</taxon>
        <taxon>Viridiplantae</taxon>
        <taxon>Streptophyta</taxon>
        <taxon>Embryophyta</taxon>
        <taxon>Tracheophyta</taxon>
        <taxon>Spermatophyta</taxon>
        <taxon>Magnoliopsida</taxon>
        <taxon>eudicotyledons</taxon>
        <taxon>Gunneridae</taxon>
        <taxon>Pentapetalae</taxon>
        <taxon>rosids</taxon>
        <taxon>malvids</taxon>
        <taxon>Brassicales</taxon>
        <taxon>Brassicaceae</taxon>
        <taxon>Coluteocarpeae</taxon>
        <taxon>Microthlaspi</taxon>
    </lineage>
</organism>
<dbReference type="CDD" id="cd10910">
    <property type="entry name" value="PIN_limkain_b1_N_like"/>
    <property type="match status" value="2"/>
</dbReference>
<dbReference type="GO" id="GO:0004540">
    <property type="term" value="F:RNA nuclease activity"/>
    <property type="evidence" value="ECO:0007669"/>
    <property type="project" value="InterPro"/>
</dbReference>
<evidence type="ECO:0000313" key="3">
    <source>
        <dbReference type="Proteomes" id="UP000467841"/>
    </source>
</evidence>
<dbReference type="Proteomes" id="UP000467841">
    <property type="component" value="Unassembled WGS sequence"/>
</dbReference>
<dbReference type="AlphaFoldDB" id="A0A6D2HV16"/>
<gene>
    <name evidence="2" type="ORF">MERR_LOCUS4296</name>
</gene>
<comment type="caution">
    <text evidence="2">The sequence shown here is derived from an EMBL/GenBank/DDBJ whole genome shotgun (WGS) entry which is preliminary data.</text>
</comment>
<feature type="domain" description="NYN" evidence="1">
    <location>
        <begin position="19"/>
        <end position="116"/>
    </location>
</feature>
<dbReference type="Pfam" id="PF01936">
    <property type="entry name" value="NYN"/>
    <property type="match status" value="2"/>
</dbReference>
<dbReference type="InterPro" id="IPR021139">
    <property type="entry name" value="NYN"/>
</dbReference>
<evidence type="ECO:0000313" key="2">
    <source>
        <dbReference type="EMBL" id="CAA7017061.1"/>
    </source>
</evidence>
<dbReference type="PANTHER" id="PTHR14379">
    <property type="entry name" value="LIMKAIN B LKAP"/>
    <property type="match status" value="1"/>
</dbReference>
<dbReference type="GO" id="GO:0010468">
    <property type="term" value="P:regulation of gene expression"/>
    <property type="evidence" value="ECO:0007669"/>
    <property type="project" value="InterPro"/>
</dbReference>
<sequence length="396" mass="45206">MASGYRFHANRVGEDDNATAVWWDINRCPVPRDCNPSDVRPKIESALNKLCGPGPVTIFAMGDLHLIPREELEALSNSQILLKQTESGLDEIFIDFHVWAKDHPPPSRMMLISGPGVSIHSFIPSFERDGYTFIRCYPYKHAPFLWENIMGSSLPGTLEVDDETNTHQTCVWWDIDSCLVPKDCNPSSIRGRIRTALDNMSVNGPLNIYCMGDMRNIPRKIKTAISSSGVSMIHHDFGIHQIYSQLHRWTMDNPPPATMMLISNEEVTFHENLYEFEARGYRIIRSYPTHDKSSQGIRWESIVKEREAIMMGREREKKKKEEEETGEPSLYCEAPWYCSLCEFSSDDYISFSKHLDSKDHRIAVRGSFPITDMNDLEDLKDLTLKDPEGPDGGEQG</sequence>
<dbReference type="PANTHER" id="PTHR14379:SF22">
    <property type="entry name" value="ENDONUCLEASE OR GLYCOSYL HYDROLASE"/>
    <property type="match status" value="1"/>
</dbReference>